<dbReference type="Proteomes" id="UP000355283">
    <property type="component" value="Unassembled WGS sequence"/>
</dbReference>
<feature type="compositionally biased region" description="Gly residues" evidence="3">
    <location>
        <begin position="778"/>
        <end position="800"/>
    </location>
</feature>
<reference evidence="5 6" key="1">
    <citation type="submission" date="2019-01" db="EMBL/GenBank/DDBJ databases">
        <title>Nuclear Genome Assembly of the Microalgal Biofuel strain Nannochloropsis salina CCMP1776.</title>
        <authorList>
            <person name="Hovde B."/>
        </authorList>
    </citation>
    <scope>NUCLEOTIDE SEQUENCE [LARGE SCALE GENOMIC DNA]</scope>
    <source>
        <strain evidence="5 6">CCMP1776</strain>
    </source>
</reference>
<feature type="active site" evidence="2">
    <location>
        <position position="344"/>
    </location>
</feature>
<feature type="compositionally biased region" description="Low complexity" evidence="3">
    <location>
        <begin position="103"/>
        <end position="126"/>
    </location>
</feature>
<evidence type="ECO:0000256" key="3">
    <source>
        <dbReference type="SAM" id="MobiDB-lite"/>
    </source>
</evidence>
<dbReference type="PROSITE" id="PS51786">
    <property type="entry name" value="LON_PROTEOLYTIC"/>
    <property type="match status" value="1"/>
</dbReference>
<comment type="similarity">
    <text evidence="2">Belongs to the peptidase S16 family.</text>
</comment>
<feature type="active site" evidence="2">
    <location>
        <position position="301"/>
    </location>
</feature>
<dbReference type="Pfam" id="PF05362">
    <property type="entry name" value="Lon_C"/>
    <property type="match status" value="2"/>
</dbReference>
<dbReference type="InterPro" id="IPR014721">
    <property type="entry name" value="Ribsml_uS5_D2-typ_fold_subgr"/>
</dbReference>
<evidence type="ECO:0000313" key="6">
    <source>
        <dbReference type="Proteomes" id="UP000355283"/>
    </source>
</evidence>
<keyword evidence="2" id="KW-0378">Hydrolase</keyword>
<feature type="compositionally biased region" description="Acidic residues" evidence="3">
    <location>
        <begin position="159"/>
        <end position="172"/>
    </location>
</feature>
<dbReference type="GO" id="GO:0005524">
    <property type="term" value="F:ATP binding"/>
    <property type="evidence" value="ECO:0007669"/>
    <property type="project" value="InterPro"/>
</dbReference>
<dbReference type="PANTHER" id="PTHR10046">
    <property type="entry name" value="ATP DEPENDENT LON PROTEASE FAMILY MEMBER"/>
    <property type="match status" value="1"/>
</dbReference>
<dbReference type="InterPro" id="IPR008269">
    <property type="entry name" value="Lon_proteolytic"/>
</dbReference>
<dbReference type="InterPro" id="IPR027065">
    <property type="entry name" value="Lon_Prtase"/>
</dbReference>
<comment type="caution">
    <text evidence="5">The sequence shown here is derived from an EMBL/GenBank/DDBJ whole genome shotgun (WGS) entry which is preliminary data.</text>
</comment>
<gene>
    <name evidence="5" type="ORF">NSK_008220</name>
</gene>
<protein>
    <recommendedName>
        <fullName evidence="4">Lon proteolytic domain-containing protein</fullName>
    </recommendedName>
</protein>
<feature type="compositionally biased region" description="Gly residues" evidence="3">
    <location>
        <begin position="846"/>
        <end position="866"/>
    </location>
</feature>
<feature type="compositionally biased region" description="Basic and acidic residues" evidence="3">
    <location>
        <begin position="1"/>
        <end position="26"/>
    </location>
</feature>
<dbReference type="Gene3D" id="3.30.230.10">
    <property type="match status" value="2"/>
</dbReference>
<sequence>MPRRGLRSDSGDGRREQVDGLEEESHRRIRSHSRIAGASHGVRRKANGQLSEEVSASEALPGWSLHPPSCLHRSARWHLLGPTSRSAKKPKRGPGAWRHTSRSQGSGLAYSPSSSSLSALGIQGSSRPGLALEGREEEGTGNDAARGAASRTSFAFAGDGEEEEEGEQEEDSGGGGGGERGGDGICDAQAVSINSGCLGGFPIGVGCAVSGEGGLAFAVQSEATSPGTGELILTGKIGKSMAESCMVALSWVKAKKRDLCLWMSLEGEDGEGGGCLVDLHRPDLDVHVNFPSCEAEKNGPSAGATVATSLVLMMTGAQLLPNIAISGEINLQGDLLPIGNVKEKVAAAARQGITHIVLSSANVKQFRRLPARIRNAVKALKANHIVEVLKHAVLPPGGRGYQARYEHRLREVAGLGLAASLACSHVKGRVQWVECCATTGRGEWHITGNILEGTRGSVLVARTWVRRNAAAIVARLGGKTSVQVELCALHGLGPAWRLRGKGSGAVGPALAAGTPSLPLEPSRRSNGKHPLSPPPGTLASGDPALLPPPQLDLHIHMPGTDVAKDVSINGAAAAVSMIAVMTGLAVRPDVAVLGEITLSGVFWPLEQVNEAEVNTAIDANISLLVLPMVRREGREEAERGGRNGEDRLLRRRLGGEGILVRGEDDAAAVIWFYGLEGGEVSCSDVPNSPFLPPSPPLPPPLARVVKCPLKAPVPTRKSACPLTAFSPPSRPPQDNVRQLEKVPWEQRKGLEVLGALHLLDVLDRLFIFPDQRAASAVGPGGGTGEDGWAAGRGDGRGGGGKAREGRRGSGRESRHASGSDMMMVASARREGAKRRDRGQLEAGAPRPGGGEEGGRGRGVGGKMRWR</sequence>
<keyword evidence="2" id="KW-0645">Protease</keyword>
<proteinExistence type="inferred from homology"/>
<dbReference type="InterPro" id="IPR020568">
    <property type="entry name" value="Ribosomal_Su5_D2-typ_SF"/>
</dbReference>
<name>A0A4D9CV00_9STRA</name>
<comment type="subcellular location">
    <subcellularLocation>
        <location evidence="1">Plastid</location>
    </subcellularLocation>
</comment>
<evidence type="ECO:0000256" key="1">
    <source>
        <dbReference type="ARBA" id="ARBA00004474"/>
    </source>
</evidence>
<feature type="compositionally biased region" description="Basic and acidic residues" evidence="3">
    <location>
        <begin position="801"/>
        <end position="817"/>
    </location>
</feature>
<dbReference type="GO" id="GO:0009536">
    <property type="term" value="C:plastid"/>
    <property type="evidence" value="ECO:0007669"/>
    <property type="project" value="UniProtKB-SubCell"/>
</dbReference>
<evidence type="ECO:0000313" key="5">
    <source>
        <dbReference type="EMBL" id="TFJ80479.1"/>
    </source>
</evidence>
<organism evidence="5 6">
    <name type="scientific">Nannochloropsis salina CCMP1776</name>
    <dbReference type="NCBI Taxonomy" id="1027361"/>
    <lineage>
        <taxon>Eukaryota</taxon>
        <taxon>Sar</taxon>
        <taxon>Stramenopiles</taxon>
        <taxon>Ochrophyta</taxon>
        <taxon>Eustigmatophyceae</taxon>
        <taxon>Eustigmatales</taxon>
        <taxon>Monodopsidaceae</taxon>
        <taxon>Microchloropsis</taxon>
        <taxon>Microchloropsis salina</taxon>
    </lineage>
</organism>
<dbReference type="EMBL" id="SDOX01000166">
    <property type="protein sequence ID" value="TFJ80479.1"/>
    <property type="molecule type" value="Genomic_DNA"/>
</dbReference>
<evidence type="ECO:0000256" key="2">
    <source>
        <dbReference type="PROSITE-ProRule" id="PRU01122"/>
    </source>
</evidence>
<dbReference type="AlphaFoldDB" id="A0A4D9CV00"/>
<dbReference type="GO" id="GO:0006508">
    <property type="term" value="P:proteolysis"/>
    <property type="evidence" value="ECO:0007669"/>
    <property type="project" value="UniProtKB-KW"/>
</dbReference>
<feature type="region of interest" description="Disordered" evidence="3">
    <location>
        <begin position="81"/>
        <end position="183"/>
    </location>
</feature>
<feature type="region of interest" description="Disordered" evidence="3">
    <location>
        <begin position="509"/>
        <end position="544"/>
    </location>
</feature>
<accession>A0A4D9CV00</accession>
<dbReference type="GO" id="GO:0004176">
    <property type="term" value="F:ATP-dependent peptidase activity"/>
    <property type="evidence" value="ECO:0007669"/>
    <property type="project" value="UniProtKB-UniRule"/>
</dbReference>
<dbReference type="SUPFAM" id="SSF54211">
    <property type="entry name" value="Ribosomal protein S5 domain 2-like"/>
    <property type="match status" value="2"/>
</dbReference>
<dbReference type="GO" id="GO:0004252">
    <property type="term" value="F:serine-type endopeptidase activity"/>
    <property type="evidence" value="ECO:0007669"/>
    <property type="project" value="UniProtKB-UniRule"/>
</dbReference>
<feature type="region of interest" description="Disordered" evidence="3">
    <location>
        <begin position="775"/>
        <end position="866"/>
    </location>
</feature>
<dbReference type="GO" id="GO:0030163">
    <property type="term" value="P:protein catabolic process"/>
    <property type="evidence" value="ECO:0007669"/>
    <property type="project" value="InterPro"/>
</dbReference>
<keyword evidence="6" id="KW-1185">Reference proteome</keyword>
<dbReference type="OrthoDB" id="2411602at2759"/>
<evidence type="ECO:0000259" key="4">
    <source>
        <dbReference type="PROSITE" id="PS51786"/>
    </source>
</evidence>
<keyword evidence="2" id="KW-0720">Serine protease</keyword>
<feature type="region of interest" description="Disordered" evidence="3">
    <location>
        <begin position="1"/>
        <end position="53"/>
    </location>
</feature>
<feature type="domain" description="Lon proteolytic" evidence="4">
    <location>
        <begin position="200"/>
        <end position="395"/>
    </location>
</feature>